<dbReference type="EMBL" id="CP067421">
    <property type="protein sequence ID" value="QQP93046.1"/>
    <property type="molecule type" value="Genomic_DNA"/>
</dbReference>
<dbReference type="Proteomes" id="UP000595197">
    <property type="component" value="Plasmid pTT6-1"/>
</dbReference>
<dbReference type="PANTHER" id="PTHR38459:SF1">
    <property type="entry name" value="PROPHAGE BACTOPRENOL-LINKED GLUCOSE TRANSLOCASE HOMOLOG"/>
    <property type="match status" value="1"/>
</dbReference>
<keyword evidence="3 6" id="KW-0812">Transmembrane</keyword>
<evidence type="ECO:0000256" key="6">
    <source>
        <dbReference type="SAM" id="Phobius"/>
    </source>
</evidence>
<evidence type="ECO:0000313" key="9">
    <source>
        <dbReference type="Proteomes" id="UP000595197"/>
    </source>
</evidence>
<feature type="transmembrane region" description="Helical" evidence="6">
    <location>
        <begin position="96"/>
        <end position="118"/>
    </location>
</feature>
<dbReference type="InterPro" id="IPR051401">
    <property type="entry name" value="GtrA_CellWall_Glycosyl"/>
</dbReference>
<evidence type="ECO:0000256" key="4">
    <source>
        <dbReference type="ARBA" id="ARBA00022989"/>
    </source>
</evidence>
<organism evidence="8 9">
    <name type="scientific">Skermanella cutis</name>
    <dbReference type="NCBI Taxonomy" id="2775420"/>
    <lineage>
        <taxon>Bacteria</taxon>
        <taxon>Pseudomonadati</taxon>
        <taxon>Pseudomonadota</taxon>
        <taxon>Alphaproteobacteria</taxon>
        <taxon>Rhodospirillales</taxon>
        <taxon>Azospirillaceae</taxon>
        <taxon>Skermanella</taxon>
    </lineage>
</organism>
<comment type="subcellular location">
    <subcellularLocation>
        <location evidence="1">Membrane</location>
        <topology evidence="1">Multi-pass membrane protein</topology>
    </subcellularLocation>
</comment>
<reference evidence="8" key="1">
    <citation type="submission" date="2021-02" db="EMBL/GenBank/DDBJ databases">
        <title>Skermanella TT6 skin isolate.</title>
        <authorList>
            <person name="Lee K."/>
            <person name="Ganzorig M."/>
        </authorList>
    </citation>
    <scope>NUCLEOTIDE SEQUENCE</scope>
    <source>
        <strain evidence="8">TT6</strain>
    </source>
</reference>
<feature type="domain" description="GtrA/DPMS transmembrane" evidence="7">
    <location>
        <begin position="33"/>
        <end position="147"/>
    </location>
</feature>
<evidence type="ECO:0000256" key="1">
    <source>
        <dbReference type="ARBA" id="ARBA00004141"/>
    </source>
</evidence>
<geneLocation type="plasmid" evidence="8 9">
    <name>pTT6-1</name>
</geneLocation>
<gene>
    <name evidence="8" type="ORF">IGS68_28185</name>
</gene>
<evidence type="ECO:0000256" key="3">
    <source>
        <dbReference type="ARBA" id="ARBA00022692"/>
    </source>
</evidence>
<keyword evidence="5 6" id="KW-0472">Membrane</keyword>
<evidence type="ECO:0000256" key="2">
    <source>
        <dbReference type="ARBA" id="ARBA00009399"/>
    </source>
</evidence>
<evidence type="ECO:0000259" key="7">
    <source>
        <dbReference type="Pfam" id="PF04138"/>
    </source>
</evidence>
<comment type="similarity">
    <text evidence="2">Belongs to the GtrA family.</text>
</comment>
<dbReference type="Pfam" id="PF04138">
    <property type="entry name" value="GtrA_DPMS_TM"/>
    <property type="match status" value="1"/>
</dbReference>
<dbReference type="RefSeq" id="WP_201082399.1">
    <property type="nucleotide sequence ID" value="NZ_CP067421.1"/>
</dbReference>
<dbReference type="PANTHER" id="PTHR38459">
    <property type="entry name" value="PROPHAGE BACTOPRENOL-LINKED GLUCOSE TRANSLOCASE HOMOLOG"/>
    <property type="match status" value="1"/>
</dbReference>
<feature type="transmembrane region" description="Helical" evidence="6">
    <location>
        <begin position="124"/>
        <end position="142"/>
    </location>
</feature>
<protein>
    <submittedName>
        <fullName evidence="8">GtrA family protein</fullName>
    </submittedName>
</protein>
<feature type="transmembrane region" description="Helical" evidence="6">
    <location>
        <begin position="30"/>
        <end position="51"/>
    </location>
</feature>
<accession>A0ABX7BIY4</accession>
<sequence>MKFVGMHRVYARFRDAAALRPVASGQFLKVVSFAAIGVMNTAIDLLVYTVLTVALQIHPLTANVVSFSLGSVNSFWMNGLFTFRRSGSEFVRLDRFVRFAGVTALCLGLSTLALHAALFAMSSLAAKLCSVLVTFSAGFLLNKHFVFFEKARPGEGSRMHQEGKRKHALGARS</sequence>
<evidence type="ECO:0000313" key="8">
    <source>
        <dbReference type="EMBL" id="QQP93046.1"/>
    </source>
</evidence>
<proteinExistence type="inferred from homology"/>
<keyword evidence="8" id="KW-0614">Plasmid</keyword>
<dbReference type="InterPro" id="IPR007267">
    <property type="entry name" value="GtrA_DPMS_TM"/>
</dbReference>
<evidence type="ECO:0000256" key="5">
    <source>
        <dbReference type="ARBA" id="ARBA00023136"/>
    </source>
</evidence>
<keyword evidence="9" id="KW-1185">Reference proteome</keyword>
<keyword evidence="4 6" id="KW-1133">Transmembrane helix</keyword>
<name>A0ABX7BIY4_9PROT</name>
<feature type="transmembrane region" description="Helical" evidence="6">
    <location>
        <begin position="57"/>
        <end position="76"/>
    </location>
</feature>